<evidence type="ECO:0000313" key="1">
    <source>
        <dbReference type="EMBL" id="OAO17326.1"/>
    </source>
</evidence>
<proteinExistence type="predicted"/>
<sequence>ISGVCATTLDLPELVHINLGLNALVMNGHDNNSTLRMRNLPKLDTITTVGKSYSFEDPHHVILENMPSLRNVLLVKGNAFAHKEDVRIQDIGALSSFFKSCVSFKHQSFQYHSSSLLIIPCKHDKLE</sequence>
<name>A0A196SM20_BLAHN</name>
<dbReference type="Proteomes" id="UP000078348">
    <property type="component" value="Unassembled WGS sequence"/>
</dbReference>
<evidence type="ECO:0000313" key="2">
    <source>
        <dbReference type="Proteomes" id="UP000078348"/>
    </source>
</evidence>
<protein>
    <submittedName>
        <fullName evidence="1">Uncharacterized protein</fullName>
    </submittedName>
</protein>
<feature type="non-terminal residue" evidence="1">
    <location>
        <position position="1"/>
    </location>
</feature>
<keyword evidence="2" id="KW-1185">Reference proteome</keyword>
<reference evidence="1 2" key="1">
    <citation type="submission" date="2016-05" db="EMBL/GenBank/DDBJ databases">
        <title>Nuclear genome of Blastocystis sp. subtype 1 NandII.</title>
        <authorList>
            <person name="Gentekaki E."/>
            <person name="Curtis B."/>
            <person name="Stairs C."/>
            <person name="Eme L."/>
            <person name="Herman E."/>
            <person name="Klimes V."/>
            <person name="Arias M.C."/>
            <person name="Elias M."/>
            <person name="Hilliou F."/>
            <person name="Klute M."/>
            <person name="Malik S.-B."/>
            <person name="Pightling A."/>
            <person name="Rachubinski R."/>
            <person name="Salas D."/>
            <person name="Schlacht A."/>
            <person name="Suga H."/>
            <person name="Archibald J."/>
            <person name="Ball S.G."/>
            <person name="Clark G."/>
            <person name="Dacks J."/>
            <person name="Van Der Giezen M."/>
            <person name="Tsaousis A."/>
            <person name="Roger A."/>
        </authorList>
    </citation>
    <scope>NUCLEOTIDE SEQUENCE [LARGE SCALE GENOMIC DNA]</scope>
    <source>
        <strain evidence="2">ATCC 50177 / NandII</strain>
    </source>
</reference>
<accession>A0A196SM20</accession>
<gene>
    <name evidence="1" type="ORF">AV274_0952</name>
</gene>
<comment type="caution">
    <text evidence="1">The sequence shown here is derived from an EMBL/GenBank/DDBJ whole genome shotgun (WGS) entry which is preliminary data.</text>
</comment>
<organism evidence="1 2">
    <name type="scientific">Blastocystis sp. subtype 1 (strain ATCC 50177 / NandII)</name>
    <dbReference type="NCBI Taxonomy" id="478820"/>
    <lineage>
        <taxon>Eukaryota</taxon>
        <taxon>Sar</taxon>
        <taxon>Stramenopiles</taxon>
        <taxon>Bigyra</taxon>
        <taxon>Opalozoa</taxon>
        <taxon>Opalinata</taxon>
        <taxon>Blastocystidae</taxon>
        <taxon>Blastocystis</taxon>
    </lineage>
</organism>
<dbReference type="EMBL" id="LXWW01000035">
    <property type="protein sequence ID" value="OAO17326.1"/>
    <property type="molecule type" value="Genomic_DNA"/>
</dbReference>
<dbReference type="AlphaFoldDB" id="A0A196SM20"/>